<accession>A0A418Q924</accession>
<keyword evidence="1" id="KW-0812">Transmembrane</keyword>
<keyword evidence="1" id="KW-1133">Transmembrane helix</keyword>
<feature type="transmembrane region" description="Helical" evidence="1">
    <location>
        <begin position="20"/>
        <end position="41"/>
    </location>
</feature>
<feature type="domain" description="DUF6286" evidence="2">
    <location>
        <begin position="80"/>
        <end position="183"/>
    </location>
</feature>
<sequence length="187" mass="19792">MSSTPKGSELDSLTKKPSRVVPVTIFALLLVAAGGFGIWLLGTYAATGNWPQPASNAINTVAGTQLSDPAVIAIAAAVAVLGLIFLIAGITPGDSPNREVLDDEIPGQTAISRRDLAGWVQSKVERVDGAQSASATMNKNTLDVHVHTPIDNTDAVRRRTEKTVTQALEDFRPADSIKPLIRVIRTD</sequence>
<proteinExistence type="predicted"/>
<dbReference type="EMBL" id="QXJK01000002">
    <property type="protein sequence ID" value="RIX36160.1"/>
    <property type="molecule type" value="Genomic_DNA"/>
</dbReference>
<protein>
    <submittedName>
        <fullName evidence="3">Alkaline shock response membrane anchor protein AmaP</fullName>
    </submittedName>
</protein>
<dbReference type="AlphaFoldDB" id="A0A418Q924"/>
<dbReference type="STRING" id="1451189.CFAL_00095"/>
<organism evidence="3 4">
    <name type="scientific">Corynebacterium falsenii</name>
    <dbReference type="NCBI Taxonomy" id="108486"/>
    <lineage>
        <taxon>Bacteria</taxon>
        <taxon>Bacillati</taxon>
        <taxon>Actinomycetota</taxon>
        <taxon>Actinomycetes</taxon>
        <taxon>Mycobacteriales</taxon>
        <taxon>Corynebacteriaceae</taxon>
        <taxon>Corynebacterium</taxon>
    </lineage>
</organism>
<evidence type="ECO:0000256" key="1">
    <source>
        <dbReference type="SAM" id="Phobius"/>
    </source>
</evidence>
<keyword evidence="4" id="KW-1185">Reference proteome</keyword>
<evidence type="ECO:0000313" key="3">
    <source>
        <dbReference type="EMBL" id="RIX36160.1"/>
    </source>
</evidence>
<dbReference type="Pfam" id="PF19803">
    <property type="entry name" value="DUF6286"/>
    <property type="match status" value="1"/>
</dbReference>
<keyword evidence="1" id="KW-0472">Membrane</keyword>
<dbReference type="Proteomes" id="UP000285278">
    <property type="component" value="Unassembled WGS sequence"/>
</dbReference>
<evidence type="ECO:0000313" key="4">
    <source>
        <dbReference type="Proteomes" id="UP000285278"/>
    </source>
</evidence>
<reference evidence="3 4" key="1">
    <citation type="submission" date="2018-09" db="EMBL/GenBank/DDBJ databases">
        <title>Optimization and identification of Corynebacterium falsenii FN1-14 from fish paste.</title>
        <authorList>
            <person name="Daroonpunt R."/>
            <person name="Tanasupawat S."/>
        </authorList>
    </citation>
    <scope>NUCLEOTIDE SEQUENCE [LARGE SCALE GENOMIC DNA]</scope>
    <source>
        <strain evidence="3 4">FN1-14</strain>
    </source>
</reference>
<gene>
    <name evidence="3" type="ORF">D3M95_02390</name>
</gene>
<dbReference type="RefSeq" id="WP_119664325.1">
    <property type="nucleotide sequence ID" value="NZ_QXJK01000002.1"/>
</dbReference>
<name>A0A418Q924_9CORY</name>
<evidence type="ECO:0000259" key="2">
    <source>
        <dbReference type="Pfam" id="PF19803"/>
    </source>
</evidence>
<dbReference type="InterPro" id="IPR046253">
    <property type="entry name" value="DUF6286"/>
</dbReference>
<comment type="caution">
    <text evidence="3">The sequence shown here is derived from an EMBL/GenBank/DDBJ whole genome shotgun (WGS) entry which is preliminary data.</text>
</comment>
<feature type="transmembrane region" description="Helical" evidence="1">
    <location>
        <begin position="70"/>
        <end position="90"/>
    </location>
</feature>
<dbReference type="OrthoDB" id="4794472at2"/>